<evidence type="ECO:0000313" key="1">
    <source>
        <dbReference type="EMBL" id="WPH03900.1"/>
    </source>
</evidence>
<dbReference type="EMBL" id="CP138590">
    <property type="protein sequence ID" value="WPH03900.1"/>
    <property type="molecule type" value="Genomic_DNA"/>
</dbReference>
<dbReference type="AlphaFoldDB" id="A0AAQ3RCC7"/>
<sequence>MLYHVSPWRYAVCNVKRQLGNHRFLHRATGKIITSHASTKEEILGVGIWLGEPDEAFAMIPPSTSKTLCGAPCSGKEGVNDGKIPLIFDHVTQTFRRANLDYPRLKIPQDLPRQQDQTWSAATLWCFGVTHTIALDGTPDATFAELSSESFDRLKGTLELLKDS</sequence>
<gene>
    <name evidence="1" type="ORF">R9X50_00678300</name>
</gene>
<protein>
    <submittedName>
        <fullName evidence="1">Uncharacterized protein</fullName>
    </submittedName>
</protein>
<organism evidence="1 2">
    <name type="scientific">Acrodontium crateriforme</name>
    <dbReference type="NCBI Taxonomy" id="150365"/>
    <lineage>
        <taxon>Eukaryota</taxon>
        <taxon>Fungi</taxon>
        <taxon>Dikarya</taxon>
        <taxon>Ascomycota</taxon>
        <taxon>Pezizomycotina</taxon>
        <taxon>Dothideomycetes</taxon>
        <taxon>Dothideomycetidae</taxon>
        <taxon>Mycosphaerellales</taxon>
        <taxon>Teratosphaeriaceae</taxon>
        <taxon>Acrodontium</taxon>
    </lineage>
</organism>
<proteinExistence type="predicted"/>
<dbReference type="Proteomes" id="UP001303373">
    <property type="component" value="Chromosome 11"/>
</dbReference>
<reference evidence="1 2" key="1">
    <citation type="submission" date="2023-11" db="EMBL/GenBank/DDBJ databases">
        <title>An acidophilic fungus is an integral part of prey digestion in a carnivorous sundew plant.</title>
        <authorList>
            <person name="Tsai I.J."/>
        </authorList>
    </citation>
    <scope>NUCLEOTIDE SEQUENCE [LARGE SCALE GENOMIC DNA]</scope>
    <source>
        <strain evidence="1">169a</strain>
    </source>
</reference>
<name>A0AAQ3RCC7_9PEZI</name>
<keyword evidence="2" id="KW-1185">Reference proteome</keyword>
<evidence type="ECO:0000313" key="2">
    <source>
        <dbReference type="Proteomes" id="UP001303373"/>
    </source>
</evidence>
<accession>A0AAQ3RCC7</accession>